<dbReference type="PANTHER" id="PTHR43540">
    <property type="entry name" value="PEROXYUREIDOACRYLATE/UREIDOACRYLATE AMIDOHYDROLASE-RELATED"/>
    <property type="match status" value="1"/>
</dbReference>
<protein>
    <submittedName>
        <fullName evidence="3">Isochorismatase</fullName>
        <ecNumber evidence="3">3.3.2.1</ecNumber>
    </submittedName>
</protein>
<keyword evidence="1 3" id="KW-0378">Hydrolase</keyword>
<evidence type="ECO:0000259" key="2">
    <source>
        <dbReference type="Pfam" id="PF00857"/>
    </source>
</evidence>
<organism evidence="3 4">
    <name type="scientific">Sorangium cellulosum</name>
    <name type="common">Polyangium cellulosum</name>
    <dbReference type="NCBI Taxonomy" id="56"/>
    <lineage>
        <taxon>Bacteria</taxon>
        <taxon>Pseudomonadati</taxon>
        <taxon>Myxococcota</taxon>
        <taxon>Polyangia</taxon>
        <taxon>Polyangiales</taxon>
        <taxon>Polyangiaceae</taxon>
        <taxon>Sorangium</taxon>
    </lineage>
</organism>
<accession>A0A4P2PYY6</accession>
<dbReference type="OrthoDB" id="9791276at2"/>
<dbReference type="EMBL" id="CP012670">
    <property type="protein sequence ID" value="AUX21911.1"/>
    <property type="molecule type" value="Genomic_DNA"/>
</dbReference>
<dbReference type="GO" id="GO:0008908">
    <property type="term" value="F:isochorismatase activity"/>
    <property type="evidence" value="ECO:0007669"/>
    <property type="project" value="UniProtKB-EC"/>
</dbReference>
<dbReference type="InterPro" id="IPR050272">
    <property type="entry name" value="Isochorismatase-like_hydrls"/>
</dbReference>
<proteinExistence type="predicted"/>
<dbReference type="InterPro" id="IPR036380">
    <property type="entry name" value="Isochorismatase-like_sf"/>
</dbReference>
<dbReference type="AlphaFoldDB" id="A0A4P2PYY6"/>
<evidence type="ECO:0000313" key="3">
    <source>
        <dbReference type="EMBL" id="AUX21911.1"/>
    </source>
</evidence>
<evidence type="ECO:0000313" key="4">
    <source>
        <dbReference type="Proteomes" id="UP000295781"/>
    </source>
</evidence>
<dbReference type="InterPro" id="IPR000868">
    <property type="entry name" value="Isochorismatase-like_dom"/>
</dbReference>
<feature type="domain" description="Isochorismatase-like" evidence="2">
    <location>
        <begin position="18"/>
        <end position="181"/>
    </location>
</feature>
<evidence type="ECO:0000256" key="1">
    <source>
        <dbReference type="ARBA" id="ARBA00022801"/>
    </source>
</evidence>
<dbReference type="Proteomes" id="UP000295781">
    <property type="component" value="Chromosome"/>
</dbReference>
<sequence>MSRRSHDLHGSAPDSSRTALLLIDVINDLDFPAGDRLLAHALPMAHRIRALKRRCRDAGIPAVYVNDNFGRWQSNFQRQIEHCLRDGCRGRDIAALLQPEHDDYFVLKPKHSGFYGTTLEILLEALGAQTLVLTGMAGNLCVLFTANDAYMRDYRLVVPSDCIASEDEEDNRYALRQMERFLKADISPAHEIDIERLPA</sequence>
<reference evidence="3 4" key="1">
    <citation type="submission" date="2015-09" db="EMBL/GenBank/DDBJ databases">
        <title>Sorangium comparison.</title>
        <authorList>
            <person name="Zaburannyi N."/>
            <person name="Bunk B."/>
            <person name="Overmann J."/>
            <person name="Mueller R."/>
        </authorList>
    </citation>
    <scope>NUCLEOTIDE SEQUENCE [LARGE SCALE GENOMIC DNA]</scope>
    <source>
        <strain evidence="3 4">So ceGT47</strain>
    </source>
</reference>
<dbReference type="Gene3D" id="3.40.50.850">
    <property type="entry name" value="Isochorismatase-like"/>
    <property type="match status" value="1"/>
</dbReference>
<dbReference type="CDD" id="cd00431">
    <property type="entry name" value="cysteine_hydrolases"/>
    <property type="match status" value="1"/>
</dbReference>
<dbReference type="PANTHER" id="PTHR43540:SF6">
    <property type="entry name" value="ISOCHORISMATASE-LIKE DOMAIN-CONTAINING PROTEIN"/>
    <property type="match status" value="1"/>
</dbReference>
<dbReference type="EC" id="3.3.2.1" evidence="3"/>
<dbReference type="RefSeq" id="WP_129347162.1">
    <property type="nucleotide sequence ID" value="NZ_CP012670.1"/>
</dbReference>
<gene>
    <name evidence="3" type="primary">entB</name>
    <name evidence="3" type="ORF">SOCEGT47_024070</name>
</gene>
<dbReference type="SUPFAM" id="SSF52499">
    <property type="entry name" value="Isochorismatase-like hydrolases"/>
    <property type="match status" value="1"/>
</dbReference>
<dbReference type="Pfam" id="PF00857">
    <property type="entry name" value="Isochorismatase"/>
    <property type="match status" value="1"/>
</dbReference>
<name>A0A4P2PYY6_SORCE</name>